<sequence length="143" mass="16659">MRILNVLIYILLLAGCDDKSRSNVANNVLEFRELYNKSEFSAIYLDSSEDLKNAISEGEFSAFLEKEVFDIGKYKGDALLNTTITNGKDVSLTYQTEYEKDYYLELFIYRKENGVYKLYYYTVDTQKRLVLDPITHALKLPNF</sequence>
<dbReference type="PROSITE" id="PS51257">
    <property type="entry name" value="PROKAR_LIPOPROTEIN"/>
    <property type="match status" value="1"/>
</dbReference>
<dbReference type="RefSeq" id="WP_217148063.1">
    <property type="nucleotide sequence ID" value="NZ_JAFMOY010000108.1"/>
</dbReference>
<keyword evidence="2" id="KW-1185">Reference proteome</keyword>
<evidence type="ECO:0008006" key="3">
    <source>
        <dbReference type="Google" id="ProtNLM"/>
    </source>
</evidence>
<reference evidence="1 2" key="1">
    <citation type="submission" date="2021-03" db="EMBL/GenBank/DDBJ databases">
        <title>Five novel Rahnella species.</title>
        <authorList>
            <person name="Brady C."/>
            <person name="Asselin J."/>
            <person name="Beer S."/>
            <person name="Bruberg M.B."/>
            <person name="Crampton B."/>
            <person name="Venter S."/>
            <person name="Arnold D."/>
            <person name="Denman S."/>
        </authorList>
    </citation>
    <scope>NUCLEOTIDE SEQUENCE [LARGE SCALE GENOMIC DNA]</scope>
    <source>
        <strain evidence="1 2">FRB 231</strain>
    </source>
</reference>
<dbReference type="Proteomes" id="UP000739284">
    <property type="component" value="Unassembled WGS sequence"/>
</dbReference>
<evidence type="ECO:0000313" key="1">
    <source>
        <dbReference type="EMBL" id="MBU9844109.1"/>
    </source>
</evidence>
<dbReference type="EMBL" id="JAFMOY010000108">
    <property type="protein sequence ID" value="MBU9844109.1"/>
    <property type="molecule type" value="Genomic_DNA"/>
</dbReference>
<organism evidence="1 2">
    <name type="scientific">Rahnella ecdela</name>
    <dbReference type="NCBI Taxonomy" id="2816250"/>
    <lineage>
        <taxon>Bacteria</taxon>
        <taxon>Pseudomonadati</taxon>
        <taxon>Pseudomonadota</taxon>
        <taxon>Gammaproteobacteria</taxon>
        <taxon>Enterobacterales</taxon>
        <taxon>Yersiniaceae</taxon>
        <taxon>Rahnella</taxon>
    </lineage>
</organism>
<comment type="caution">
    <text evidence="1">The sequence shown here is derived from an EMBL/GenBank/DDBJ whole genome shotgun (WGS) entry which is preliminary data.</text>
</comment>
<gene>
    <name evidence="1" type="ORF">J1784_03650</name>
</gene>
<protein>
    <recommendedName>
        <fullName evidence="3">DUF4878 domain-containing protein</fullName>
    </recommendedName>
</protein>
<proteinExistence type="predicted"/>
<evidence type="ECO:0000313" key="2">
    <source>
        <dbReference type="Proteomes" id="UP000739284"/>
    </source>
</evidence>
<accession>A0ABS6LB03</accession>
<name>A0ABS6LB03_9GAMM</name>